<feature type="compositionally biased region" description="Polar residues" evidence="2">
    <location>
        <begin position="40"/>
        <end position="55"/>
    </location>
</feature>
<gene>
    <name evidence="3" type="ORF">BJ508DRAFT_379588</name>
</gene>
<dbReference type="AlphaFoldDB" id="A0A3N4HQT6"/>
<evidence type="ECO:0000256" key="2">
    <source>
        <dbReference type="SAM" id="MobiDB-lite"/>
    </source>
</evidence>
<feature type="compositionally biased region" description="Polar residues" evidence="2">
    <location>
        <begin position="124"/>
        <end position="140"/>
    </location>
</feature>
<accession>A0A3N4HQT6</accession>
<feature type="compositionally biased region" description="Polar residues" evidence="2">
    <location>
        <begin position="184"/>
        <end position="205"/>
    </location>
</feature>
<feature type="compositionally biased region" description="Polar residues" evidence="2">
    <location>
        <begin position="1"/>
        <end position="13"/>
    </location>
</feature>
<protein>
    <submittedName>
        <fullName evidence="3">Uncharacterized protein</fullName>
    </submittedName>
</protein>
<sequence>MNQPENHSLSQEDGSAKPPSSTKRKRNRKKSKKKMKKTADTTAQSQLSQGNTETVLESRHESTTKPEFIVLVDGRRSGESTKEVTEGASKPVSVTEKVDHICPKATSDSATEAAAAAPKVPANVPTQPATSSSKVKSNSEIIEENKLGTAKPNNSEGQHLKRSTKHGRTHQANPTQRSEARSGQFPQLQKDQSSSSRKPNPSRTETLPDPAGQETTQTQTHPQTSSTSQKTLPGSRPSSVAQQKEKEAPNDITPRNSFGNPPASKKVKLNSGGSTMDVFSKWFGIGGRSQEKRHDPSETDWESLASKYFDTNTKLEDELKEKEQTIRNLKKEANKAMEDTVSKEVHKKITAEWSYHYKKAQEKIKQYEVGKNQHLQHIQRQGEIIANYEEEMRKFQEAEFKSKSSLTAPPISHEKIQSAFIDLFAMVQRWSRRYFKDASTGPQNINFEWLSMNAPDFTQFLSDCSRDLSSVLEPGACPKISLLVEAVVNQFVAKNIFAAPFGYCDQTISYACNKVYEVMKRDDKSRAGKWRASTIDAAEHVPDEENGHPRWNAEQLVNALLESLEPILQALNTDPSAVRSGITVGCEEIMSAALAISKVLNRSAAGLAIINKPFFEKHGWTYKMGSELYRSRFPDDEDDDMGECVMELVLRPGFVKQGDDNGDHFEVTSVWVDAVVEMKQMKSVVPLVEVPAEENLISWEDPEKDVVFVRSNVKVVEEASVEDQTMMDCEQTSLVKEMLSESGP</sequence>
<keyword evidence="1" id="KW-0175">Coiled coil</keyword>
<feature type="compositionally biased region" description="Low complexity" evidence="2">
    <location>
        <begin position="213"/>
        <end position="231"/>
    </location>
</feature>
<evidence type="ECO:0000256" key="1">
    <source>
        <dbReference type="SAM" id="Coils"/>
    </source>
</evidence>
<feature type="compositionally biased region" description="Basic residues" evidence="2">
    <location>
        <begin position="160"/>
        <end position="169"/>
    </location>
</feature>
<organism evidence="3 4">
    <name type="scientific">Ascobolus immersus RN42</name>
    <dbReference type="NCBI Taxonomy" id="1160509"/>
    <lineage>
        <taxon>Eukaryota</taxon>
        <taxon>Fungi</taxon>
        <taxon>Dikarya</taxon>
        <taxon>Ascomycota</taxon>
        <taxon>Pezizomycotina</taxon>
        <taxon>Pezizomycetes</taxon>
        <taxon>Pezizales</taxon>
        <taxon>Ascobolaceae</taxon>
        <taxon>Ascobolus</taxon>
    </lineage>
</organism>
<feature type="region of interest" description="Disordered" evidence="2">
    <location>
        <begin position="1"/>
        <end position="273"/>
    </location>
</feature>
<dbReference type="Proteomes" id="UP000275078">
    <property type="component" value="Unassembled WGS sequence"/>
</dbReference>
<evidence type="ECO:0000313" key="4">
    <source>
        <dbReference type="Proteomes" id="UP000275078"/>
    </source>
</evidence>
<feature type="compositionally biased region" description="Basic and acidic residues" evidence="2">
    <location>
        <begin position="73"/>
        <end position="85"/>
    </location>
</feature>
<dbReference type="OrthoDB" id="4156714at2759"/>
<feature type="compositionally biased region" description="Low complexity" evidence="2">
    <location>
        <begin position="104"/>
        <end position="122"/>
    </location>
</feature>
<reference evidence="3 4" key="1">
    <citation type="journal article" date="2018" name="Nat. Ecol. Evol.">
        <title>Pezizomycetes genomes reveal the molecular basis of ectomycorrhizal truffle lifestyle.</title>
        <authorList>
            <person name="Murat C."/>
            <person name="Payen T."/>
            <person name="Noel B."/>
            <person name="Kuo A."/>
            <person name="Morin E."/>
            <person name="Chen J."/>
            <person name="Kohler A."/>
            <person name="Krizsan K."/>
            <person name="Balestrini R."/>
            <person name="Da Silva C."/>
            <person name="Montanini B."/>
            <person name="Hainaut M."/>
            <person name="Levati E."/>
            <person name="Barry K.W."/>
            <person name="Belfiori B."/>
            <person name="Cichocki N."/>
            <person name="Clum A."/>
            <person name="Dockter R.B."/>
            <person name="Fauchery L."/>
            <person name="Guy J."/>
            <person name="Iotti M."/>
            <person name="Le Tacon F."/>
            <person name="Lindquist E.A."/>
            <person name="Lipzen A."/>
            <person name="Malagnac F."/>
            <person name="Mello A."/>
            <person name="Molinier V."/>
            <person name="Miyauchi S."/>
            <person name="Poulain J."/>
            <person name="Riccioni C."/>
            <person name="Rubini A."/>
            <person name="Sitrit Y."/>
            <person name="Splivallo R."/>
            <person name="Traeger S."/>
            <person name="Wang M."/>
            <person name="Zifcakova L."/>
            <person name="Wipf D."/>
            <person name="Zambonelli A."/>
            <person name="Paolocci F."/>
            <person name="Nowrousian M."/>
            <person name="Ottonello S."/>
            <person name="Baldrian P."/>
            <person name="Spatafora J.W."/>
            <person name="Henrissat B."/>
            <person name="Nagy L.G."/>
            <person name="Aury J.M."/>
            <person name="Wincker P."/>
            <person name="Grigoriev I.V."/>
            <person name="Bonfante P."/>
            <person name="Martin F.M."/>
        </authorList>
    </citation>
    <scope>NUCLEOTIDE SEQUENCE [LARGE SCALE GENOMIC DNA]</scope>
    <source>
        <strain evidence="3 4">RN42</strain>
    </source>
</reference>
<evidence type="ECO:0000313" key="3">
    <source>
        <dbReference type="EMBL" id="RPA76192.1"/>
    </source>
</evidence>
<feature type="compositionally biased region" description="Basic residues" evidence="2">
    <location>
        <begin position="22"/>
        <end position="36"/>
    </location>
</feature>
<dbReference type="EMBL" id="ML119749">
    <property type="protein sequence ID" value="RPA76192.1"/>
    <property type="molecule type" value="Genomic_DNA"/>
</dbReference>
<proteinExistence type="predicted"/>
<feature type="coiled-coil region" evidence="1">
    <location>
        <begin position="305"/>
        <end position="339"/>
    </location>
</feature>
<keyword evidence="4" id="KW-1185">Reference proteome</keyword>
<name>A0A3N4HQT6_ASCIM</name>